<name>A0A4P6M7U3_9FIRM</name>
<feature type="binding site" evidence="2">
    <location>
        <position position="180"/>
    </location>
    <ligand>
        <name>Zn(2+)</name>
        <dbReference type="ChEBI" id="CHEBI:29105"/>
    </ligand>
</feature>
<evidence type="ECO:0000313" key="5">
    <source>
        <dbReference type="Proteomes" id="UP000289794"/>
    </source>
</evidence>
<dbReference type="Proteomes" id="UP000289794">
    <property type="component" value="Chromosome"/>
</dbReference>
<dbReference type="InterPro" id="IPR026590">
    <property type="entry name" value="Ssirtuin_cat_dom"/>
</dbReference>
<dbReference type="AlphaFoldDB" id="A0A4P6M7U3"/>
<feature type="binding site" evidence="2">
    <location>
        <position position="183"/>
    </location>
    <ligand>
        <name>Zn(2+)</name>
        <dbReference type="ChEBI" id="CHEBI:29105"/>
    </ligand>
</feature>
<evidence type="ECO:0000313" key="4">
    <source>
        <dbReference type="EMBL" id="QBE99870.1"/>
    </source>
</evidence>
<organism evidence="4 5">
    <name type="scientific">Blautia producta</name>
    <dbReference type="NCBI Taxonomy" id="33035"/>
    <lineage>
        <taxon>Bacteria</taxon>
        <taxon>Bacillati</taxon>
        <taxon>Bacillota</taxon>
        <taxon>Clostridia</taxon>
        <taxon>Lachnospirales</taxon>
        <taxon>Lachnospiraceae</taxon>
        <taxon>Blautia</taxon>
    </lineage>
</organism>
<proteinExistence type="predicted"/>
<dbReference type="RefSeq" id="WP_130182794.1">
    <property type="nucleotide sequence ID" value="NZ_CP035945.1"/>
</dbReference>
<feature type="binding site" evidence="2">
    <location>
        <position position="149"/>
    </location>
    <ligand>
        <name>Zn(2+)</name>
        <dbReference type="ChEBI" id="CHEBI:29105"/>
    </ligand>
</feature>
<dbReference type="SUPFAM" id="SSF52467">
    <property type="entry name" value="DHS-like NAD/FAD-binding domain"/>
    <property type="match status" value="1"/>
</dbReference>
<keyword evidence="2" id="KW-0862">Zinc</keyword>
<sequence>MGLLEALNQREENGEERLYRELREADSVVIGAGAGLSASAGFVYDGNRFRDNFRDFEIKYGFHDMYSGGFYPYKSLEEYWAYWSRYICLNRYREPPRAVYADLLQVVKDKDYFVLTTNVDHCFQRTGFDKKRLFYTQGDFGLWQCAVPCHKKTYDNEDAVKRMVAKQKDMRIPGELIPLCPVCGKPMTMNLRADSTFVEDEGWHEACGRYEHFLEKHKNSRVLFLELGCGMNTPGIVKFSFWRLTSEWPGAFYGCINLGEAYAPQEIEGKSVCISEDIGQVLEIWKGRMEDEKQRDDAGGTLRLSDSLSV</sequence>
<dbReference type="KEGG" id="bpro:PMF13cell1_05464"/>
<gene>
    <name evidence="4" type="ORF">PMF13cell1_05464</name>
</gene>
<dbReference type="EMBL" id="CP035945">
    <property type="protein sequence ID" value="QBE99870.1"/>
    <property type="molecule type" value="Genomic_DNA"/>
</dbReference>
<feature type="binding site" evidence="2">
    <location>
        <position position="145"/>
    </location>
    <ligand>
        <name>Zn(2+)</name>
        <dbReference type="ChEBI" id="CHEBI:29105"/>
    </ligand>
</feature>
<keyword evidence="2" id="KW-0479">Metal-binding</keyword>
<dbReference type="Gene3D" id="3.40.50.1220">
    <property type="entry name" value="TPP-binding domain"/>
    <property type="match status" value="1"/>
</dbReference>
<protein>
    <recommendedName>
        <fullName evidence="3">Deacetylase sirtuin-type domain-containing protein</fullName>
    </recommendedName>
</protein>
<evidence type="ECO:0000256" key="2">
    <source>
        <dbReference type="PROSITE-ProRule" id="PRU00236"/>
    </source>
</evidence>
<comment type="caution">
    <text evidence="2">Lacks conserved residue(s) required for the propagation of feature annotation.</text>
</comment>
<dbReference type="PROSITE" id="PS50305">
    <property type="entry name" value="SIRTUIN"/>
    <property type="match status" value="1"/>
</dbReference>
<dbReference type="GO" id="GO:0046872">
    <property type="term" value="F:metal ion binding"/>
    <property type="evidence" value="ECO:0007669"/>
    <property type="project" value="UniProtKB-KW"/>
</dbReference>
<feature type="domain" description="Deacetylase sirtuin-type" evidence="3">
    <location>
        <begin position="8"/>
        <end position="295"/>
    </location>
</feature>
<evidence type="ECO:0000259" key="3">
    <source>
        <dbReference type="PROSITE" id="PS50305"/>
    </source>
</evidence>
<dbReference type="InterPro" id="IPR029035">
    <property type="entry name" value="DHS-like_NAD/FAD-binding_dom"/>
</dbReference>
<evidence type="ECO:0000256" key="1">
    <source>
        <dbReference type="ARBA" id="ARBA00023027"/>
    </source>
</evidence>
<keyword evidence="1" id="KW-0520">NAD</keyword>
<reference evidence="4 5" key="1">
    <citation type="submission" date="2019-01" db="EMBL/GenBank/DDBJ databases">
        <title>PMF-metabolizing Aryl O-demethylase.</title>
        <authorList>
            <person name="Kim M."/>
        </authorList>
    </citation>
    <scope>NUCLEOTIDE SEQUENCE [LARGE SCALE GENOMIC DNA]</scope>
    <source>
        <strain evidence="4 5">PMF1</strain>
    </source>
</reference>
<accession>A0A4P6M7U3</accession>